<sequence length="944" mass="102403">MEPGDPVLVEFAEALRELRRKAGSPTYRQLSTRAHYSTAALSDAAAGRRLPTLNVTLAYVRACGGDAREWEQRWRQADAELGWSVEQEDKAVPYRGLLAFHEGDAEVFFGRDRAVGEVLARLRERRFVGVFGASGAGKTSLLRAGVAPRWPGPVAVLVPGAQPVEECAIRAADLVGRSTVEVHDQLRADPANLALVLAPVTGLLVLVDQFEELFTLCEDAGEREWFIRALVALGARAHVLLGVRADFYRHCAEHEPLVEALRDGQVLLGQLTAQELHQAIVGPATARGLRLESELVTRLVADAVGRAGVLPMLSHALLETWHRRRGITLTLEGYTAAGGIDHAIARTAEAVYAALDEHGQTFAKATCTRLVALGDDGDTKRRVPRDEWDHDQTTTAVLHTLAAARLITIDQDSVEPAHEALITHWPRLRAWLAEDRDTLRVHRHLADATRIWQDLDHDPAALYRGTLLTRARDLLTTHPALVTTTQRQFLTTAHTARKSNRRRQGLSALTVACLVAVLAAVGLYAARTSVDNNRRVTEAVVGQAMAQARVLRSSDPSLAGQVALAAYRLLPNPTIRGGLFDVVSAFNQANETPGDFDETHQVVFHPGGRYLYTASHGALNVYDFNGTPTPKFSHAVPDLGAVGRVAIDRTGRTLAVAAVQGPVHLVDVTDPRAPKVVAAVPSAGWVEPHFSPTGPILVLFETFTSAVHGAPQPLSEDVIRVVDVRDPAHPVERASVRADEEAVGFNHAGDLVTQNPGSEIHLWDLGDPAHPFRRSPLPNASAEPYVALSRTAPIAASATSGSTPVLVGTDGSTRLWDTTDPLRPRATGRIPGMVALALSPDNRFIAAANRENVEIWDIRDRDNPVQYAVHIASNFTFGTVVFASDGRSLVIVRNNTSGLLWPVDVSAAESWVCQRALRPIAPDEWARYFLNIDFADPCAPQPGP</sequence>
<dbReference type="SUPFAM" id="SSF101908">
    <property type="entry name" value="Putative isomerase YbhE"/>
    <property type="match status" value="1"/>
</dbReference>
<dbReference type="Gene3D" id="2.130.10.10">
    <property type="entry name" value="YVTN repeat-like/Quinoprotein amine dehydrogenase"/>
    <property type="match status" value="2"/>
</dbReference>
<dbReference type="Proteomes" id="UP001205185">
    <property type="component" value="Unassembled WGS sequence"/>
</dbReference>
<organism evidence="2 3">
    <name type="scientific">Actinokineospora diospyrosa</name>
    <dbReference type="NCBI Taxonomy" id="103728"/>
    <lineage>
        <taxon>Bacteria</taxon>
        <taxon>Bacillati</taxon>
        <taxon>Actinomycetota</taxon>
        <taxon>Actinomycetes</taxon>
        <taxon>Pseudonocardiales</taxon>
        <taxon>Pseudonocardiaceae</taxon>
        <taxon>Actinokineospora</taxon>
    </lineage>
</organism>
<dbReference type="InterPro" id="IPR001387">
    <property type="entry name" value="Cro/C1-type_HTH"/>
</dbReference>
<accession>A0ABT1IJ45</accession>
<evidence type="ECO:0000313" key="2">
    <source>
        <dbReference type="EMBL" id="MCP2272677.1"/>
    </source>
</evidence>
<protein>
    <recommendedName>
        <fullName evidence="1">HTH cro/C1-type domain-containing protein</fullName>
    </recommendedName>
</protein>
<name>A0ABT1IJ45_9PSEU</name>
<feature type="domain" description="HTH cro/C1-type" evidence="1">
    <location>
        <begin position="14"/>
        <end position="70"/>
    </location>
</feature>
<proteinExistence type="predicted"/>
<dbReference type="InterPro" id="IPR015943">
    <property type="entry name" value="WD40/YVTN_repeat-like_dom_sf"/>
</dbReference>
<dbReference type="SMART" id="SM00530">
    <property type="entry name" value="HTH_XRE"/>
    <property type="match status" value="1"/>
</dbReference>
<dbReference type="Pfam" id="PF13560">
    <property type="entry name" value="HTH_31"/>
    <property type="match status" value="1"/>
</dbReference>
<dbReference type="Pfam" id="PF20703">
    <property type="entry name" value="nSTAND1"/>
    <property type="match status" value="1"/>
</dbReference>
<reference evidence="2 3" key="1">
    <citation type="submission" date="2022-06" db="EMBL/GenBank/DDBJ databases">
        <title>Genomic Encyclopedia of Archaeal and Bacterial Type Strains, Phase II (KMG-II): from individual species to whole genera.</title>
        <authorList>
            <person name="Goeker M."/>
        </authorList>
    </citation>
    <scope>NUCLEOTIDE SEQUENCE [LARGE SCALE GENOMIC DNA]</scope>
    <source>
        <strain evidence="2 3">DSM 44255</strain>
    </source>
</reference>
<evidence type="ECO:0000313" key="3">
    <source>
        <dbReference type="Proteomes" id="UP001205185"/>
    </source>
</evidence>
<comment type="caution">
    <text evidence="2">The sequence shown here is derived from an EMBL/GenBank/DDBJ whole genome shotgun (WGS) entry which is preliminary data.</text>
</comment>
<dbReference type="CDD" id="cd00093">
    <property type="entry name" value="HTH_XRE"/>
    <property type="match status" value="1"/>
</dbReference>
<dbReference type="EMBL" id="JAMTCO010000013">
    <property type="protein sequence ID" value="MCP2272677.1"/>
    <property type="molecule type" value="Genomic_DNA"/>
</dbReference>
<dbReference type="InterPro" id="IPR027417">
    <property type="entry name" value="P-loop_NTPase"/>
</dbReference>
<dbReference type="SUPFAM" id="SSF52540">
    <property type="entry name" value="P-loop containing nucleoside triphosphate hydrolases"/>
    <property type="match status" value="1"/>
</dbReference>
<keyword evidence="3" id="KW-1185">Reference proteome</keyword>
<dbReference type="InterPro" id="IPR049052">
    <property type="entry name" value="nSTAND1"/>
</dbReference>
<evidence type="ECO:0000259" key="1">
    <source>
        <dbReference type="SMART" id="SM00530"/>
    </source>
</evidence>
<gene>
    <name evidence="2" type="ORF">LV75_005203</name>
</gene>